<feature type="transmembrane region" description="Helical" evidence="1">
    <location>
        <begin position="62"/>
        <end position="83"/>
    </location>
</feature>
<protein>
    <submittedName>
        <fullName evidence="3">VanZ family protein</fullName>
    </submittedName>
</protein>
<organism evidence="3 4">
    <name type="scientific">Flavobacterium granuli</name>
    <dbReference type="NCBI Taxonomy" id="280093"/>
    <lineage>
        <taxon>Bacteria</taxon>
        <taxon>Pseudomonadati</taxon>
        <taxon>Bacteroidota</taxon>
        <taxon>Flavobacteriia</taxon>
        <taxon>Flavobacteriales</taxon>
        <taxon>Flavobacteriaceae</taxon>
        <taxon>Flavobacterium</taxon>
    </lineage>
</organism>
<evidence type="ECO:0000256" key="1">
    <source>
        <dbReference type="SAM" id="Phobius"/>
    </source>
</evidence>
<reference evidence="3 4" key="1">
    <citation type="submission" date="2023-07" db="EMBL/GenBank/DDBJ databases">
        <title>Sorghum-associated microbial communities from plants grown in Nebraska, USA.</title>
        <authorList>
            <person name="Schachtman D."/>
        </authorList>
    </citation>
    <scope>NUCLEOTIDE SEQUENCE [LARGE SCALE GENOMIC DNA]</scope>
    <source>
        <strain evidence="3 4">BE124</strain>
    </source>
</reference>
<dbReference type="Pfam" id="PF04892">
    <property type="entry name" value="VanZ"/>
    <property type="match status" value="1"/>
</dbReference>
<sequence length="123" mass="13954">MVALLWTGIVSYFCLVNSNEIPVINIPNLDKCIHTFFHLVFTFLWFLFFSKHLQSDSIFKSLIYSVVFSFVFGIVIEILQNLITATRSADVFDVVANTVGSMLAIFVVVICNKINILNSILKK</sequence>
<dbReference type="EMBL" id="JAVDTX010000001">
    <property type="protein sequence ID" value="MDR6844147.1"/>
    <property type="molecule type" value="Genomic_DNA"/>
</dbReference>
<name>A0ABU1RZE3_9FLAO</name>
<accession>A0ABU1RZE3</accession>
<dbReference type="Proteomes" id="UP001261871">
    <property type="component" value="Unassembled WGS sequence"/>
</dbReference>
<gene>
    <name evidence="3" type="ORF">J2W95_000827</name>
</gene>
<dbReference type="PANTHER" id="PTHR28008">
    <property type="entry name" value="DOMAIN PROTEIN, PUTATIVE (AFU_ORTHOLOGUE AFUA_3G10980)-RELATED"/>
    <property type="match status" value="1"/>
</dbReference>
<comment type="caution">
    <text evidence="3">The sequence shown here is derived from an EMBL/GenBank/DDBJ whole genome shotgun (WGS) entry which is preliminary data.</text>
</comment>
<keyword evidence="1" id="KW-1133">Transmembrane helix</keyword>
<keyword evidence="1" id="KW-0472">Membrane</keyword>
<proteinExistence type="predicted"/>
<evidence type="ECO:0000259" key="2">
    <source>
        <dbReference type="Pfam" id="PF04892"/>
    </source>
</evidence>
<feature type="transmembrane region" description="Helical" evidence="1">
    <location>
        <begin position="34"/>
        <end position="50"/>
    </location>
</feature>
<dbReference type="NCBIfam" id="NF037970">
    <property type="entry name" value="vanZ_1"/>
    <property type="match status" value="1"/>
</dbReference>
<keyword evidence="4" id="KW-1185">Reference proteome</keyword>
<keyword evidence="1" id="KW-0812">Transmembrane</keyword>
<evidence type="ECO:0000313" key="3">
    <source>
        <dbReference type="EMBL" id="MDR6844147.1"/>
    </source>
</evidence>
<dbReference type="InterPro" id="IPR006976">
    <property type="entry name" value="VanZ-like"/>
</dbReference>
<dbReference type="PANTHER" id="PTHR28008:SF1">
    <property type="entry name" value="DOMAIN PROTEIN, PUTATIVE (AFU_ORTHOLOGUE AFUA_3G10980)-RELATED"/>
    <property type="match status" value="1"/>
</dbReference>
<evidence type="ECO:0000313" key="4">
    <source>
        <dbReference type="Proteomes" id="UP001261871"/>
    </source>
</evidence>
<feature type="domain" description="VanZ-like" evidence="2">
    <location>
        <begin position="26"/>
        <end position="111"/>
    </location>
</feature>
<feature type="transmembrane region" description="Helical" evidence="1">
    <location>
        <begin position="95"/>
        <end position="114"/>
    </location>
</feature>